<dbReference type="Gene3D" id="1.20.1250.20">
    <property type="entry name" value="MFS general substrate transporter like domains"/>
    <property type="match status" value="1"/>
</dbReference>
<sequence length="458" mass="48278">MSNPAARGDLGELLDQQRITAYQLFVVALCFLVMVIDGYDLFMVAMALPKIAASFGVKPAALTPVLALQNLGLALGTAMIGIISDRYGRKKTLSFSIGAFAACTLVSTVTHDIVSFAATRLVTSFFLAGVIPNAIALTNEMSSLRFRQGFVSLVFSGYAVGAALASLAVGSVLRDFSWQAIFVTAAAAGFLILIVVLALLPESIRFLATRERGHAQAMRQLRRIIPDRDIDAAILLQAGEASPKTGRSPVRALFEGSRGNLTLLMWTVFALSFVSLSSFAALGPVILNLTADLPLQTAGSLMVTFSLGGLVGTAVSGFVLDRLGPKAGLTLWYAGSTACWLLFAFNVNGEASGHIAILLAGAAMTGAQGALNSFVATVYPTKIRATGVGWAFGVGRLAGIASPLIFSPFVAAPGLQIQYFALLALPTFLVVFCVPFLTSADRAAHDEAEFEREQPRSI</sequence>
<feature type="transmembrane region" description="Helical" evidence="5">
    <location>
        <begin position="117"/>
        <end position="138"/>
    </location>
</feature>
<evidence type="ECO:0000256" key="3">
    <source>
        <dbReference type="ARBA" id="ARBA00022989"/>
    </source>
</evidence>
<proteinExistence type="predicted"/>
<feature type="transmembrane region" description="Helical" evidence="5">
    <location>
        <begin position="60"/>
        <end position="80"/>
    </location>
</feature>
<dbReference type="InterPro" id="IPR020846">
    <property type="entry name" value="MFS_dom"/>
</dbReference>
<dbReference type="EMBL" id="VITK01000003">
    <property type="protein sequence ID" value="TWB02438.1"/>
    <property type="molecule type" value="Genomic_DNA"/>
</dbReference>
<protein>
    <submittedName>
        <fullName evidence="7">AAHS family 4-hydroxybenzoate transporter-like MFS transporter</fullName>
    </submittedName>
</protein>
<dbReference type="PANTHER" id="PTHR23508:SF10">
    <property type="entry name" value="CARBOXYLIC ACID TRANSPORTER PROTEIN HOMOLOG"/>
    <property type="match status" value="1"/>
</dbReference>
<evidence type="ECO:0000313" key="8">
    <source>
        <dbReference type="Proteomes" id="UP000319949"/>
    </source>
</evidence>
<dbReference type="OrthoDB" id="9784658at2"/>
<feature type="transmembrane region" description="Helical" evidence="5">
    <location>
        <begin position="417"/>
        <end position="437"/>
    </location>
</feature>
<dbReference type="PROSITE" id="PS50850">
    <property type="entry name" value="MFS"/>
    <property type="match status" value="1"/>
</dbReference>
<evidence type="ECO:0000259" key="6">
    <source>
        <dbReference type="PROSITE" id="PS50850"/>
    </source>
</evidence>
<feature type="transmembrane region" description="Helical" evidence="5">
    <location>
        <begin position="92"/>
        <end position="111"/>
    </location>
</feature>
<comment type="caution">
    <text evidence="7">The sequence shown here is derived from an EMBL/GenBank/DDBJ whole genome shotgun (WGS) entry which is preliminary data.</text>
</comment>
<dbReference type="SUPFAM" id="SSF103473">
    <property type="entry name" value="MFS general substrate transporter"/>
    <property type="match status" value="1"/>
</dbReference>
<feature type="domain" description="Major facilitator superfamily (MFS) profile" evidence="6">
    <location>
        <begin position="26"/>
        <end position="442"/>
    </location>
</feature>
<dbReference type="AlphaFoldDB" id="A0A560DZA1"/>
<evidence type="ECO:0000313" key="7">
    <source>
        <dbReference type="EMBL" id="TWB02438.1"/>
    </source>
</evidence>
<keyword evidence="8" id="KW-1185">Reference proteome</keyword>
<dbReference type="GO" id="GO:0046943">
    <property type="term" value="F:carboxylic acid transmembrane transporter activity"/>
    <property type="evidence" value="ECO:0007669"/>
    <property type="project" value="TreeGrafter"/>
</dbReference>
<feature type="transmembrane region" description="Helical" evidence="5">
    <location>
        <begin position="21"/>
        <end position="48"/>
    </location>
</feature>
<keyword evidence="3 5" id="KW-1133">Transmembrane helix</keyword>
<dbReference type="PROSITE" id="PS00216">
    <property type="entry name" value="SUGAR_TRANSPORT_1"/>
    <property type="match status" value="1"/>
</dbReference>
<dbReference type="PANTHER" id="PTHR23508">
    <property type="entry name" value="CARBOXYLIC ACID TRANSPORTER PROTEIN HOMOLOG"/>
    <property type="match status" value="1"/>
</dbReference>
<name>A0A560DZA1_9BRAD</name>
<feature type="transmembrane region" description="Helical" evidence="5">
    <location>
        <begin position="327"/>
        <end position="347"/>
    </location>
</feature>
<evidence type="ECO:0000256" key="5">
    <source>
        <dbReference type="SAM" id="Phobius"/>
    </source>
</evidence>
<gene>
    <name evidence="7" type="ORF">FBZ96_1031220</name>
</gene>
<keyword evidence="2 5" id="KW-0812">Transmembrane</keyword>
<dbReference type="RefSeq" id="WP_145662312.1">
    <property type="nucleotide sequence ID" value="NZ_VITK01000003.1"/>
</dbReference>
<evidence type="ECO:0000256" key="4">
    <source>
        <dbReference type="ARBA" id="ARBA00023136"/>
    </source>
</evidence>
<evidence type="ECO:0000256" key="1">
    <source>
        <dbReference type="ARBA" id="ARBA00004141"/>
    </source>
</evidence>
<dbReference type="Pfam" id="PF07690">
    <property type="entry name" value="MFS_1"/>
    <property type="match status" value="1"/>
</dbReference>
<reference evidence="7 8" key="1">
    <citation type="submission" date="2019-06" db="EMBL/GenBank/DDBJ databases">
        <title>Genomic Encyclopedia of Type Strains, Phase IV (KMG-V): Genome sequencing to study the core and pangenomes of soil and plant-associated prokaryotes.</title>
        <authorList>
            <person name="Whitman W."/>
        </authorList>
    </citation>
    <scope>NUCLEOTIDE SEQUENCE [LARGE SCALE GENOMIC DNA]</scope>
    <source>
        <strain evidence="7 8">BR 510</strain>
    </source>
</reference>
<feature type="transmembrane region" description="Helical" evidence="5">
    <location>
        <begin position="299"/>
        <end position="320"/>
    </location>
</feature>
<dbReference type="InterPro" id="IPR005829">
    <property type="entry name" value="Sugar_transporter_CS"/>
</dbReference>
<feature type="transmembrane region" description="Helical" evidence="5">
    <location>
        <begin position="387"/>
        <end position="411"/>
    </location>
</feature>
<accession>A0A560DZA1</accession>
<dbReference type="Proteomes" id="UP000319949">
    <property type="component" value="Unassembled WGS sequence"/>
</dbReference>
<organism evidence="7 8">
    <name type="scientific">Bradyrhizobium stylosanthis</name>
    <dbReference type="NCBI Taxonomy" id="1803665"/>
    <lineage>
        <taxon>Bacteria</taxon>
        <taxon>Pseudomonadati</taxon>
        <taxon>Pseudomonadota</taxon>
        <taxon>Alphaproteobacteria</taxon>
        <taxon>Hyphomicrobiales</taxon>
        <taxon>Nitrobacteraceae</taxon>
        <taxon>Bradyrhizobium</taxon>
    </lineage>
</organism>
<feature type="transmembrane region" description="Helical" evidence="5">
    <location>
        <begin position="353"/>
        <end position="375"/>
    </location>
</feature>
<feature type="transmembrane region" description="Helical" evidence="5">
    <location>
        <begin position="263"/>
        <end position="287"/>
    </location>
</feature>
<dbReference type="InterPro" id="IPR011701">
    <property type="entry name" value="MFS"/>
</dbReference>
<dbReference type="InterPro" id="IPR036259">
    <property type="entry name" value="MFS_trans_sf"/>
</dbReference>
<dbReference type="GO" id="GO:0005886">
    <property type="term" value="C:plasma membrane"/>
    <property type="evidence" value="ECO:0007669"/>
    <property type="project" value="TreeGrafter"/>
</dbReference>
<keyword evidence="4 5" id="KW-0472">Membrane</keyword>
<feature type="transmembrane region" description="Helical" evidence="5">
    <location>
        <begin position="176"/>
        <end position="200"/>
    </location>
</feature>
<feature type="transmembrane region" description="Helical" evidence="5">
    <location>
        <begin position="150"/>
        <end position="170"/>
    </location>
</feature>
<evidence type="ECO:0000256" key="2">
    <source>
        <dbReference type="ARBA" id="ARBA00022692"/>
    </source>
</evidence>
<comment type="subcellular location">
    <subcellularLocation>
        <location evidence="1">Membrane</location>
        <topology evidence="1">Multi-pass membrane protein</topology>
    </subcellularLocation>
</comment>